<organism evidence="2 3">
    <name type="scientific">Microdochium bolleyi</name>
    <dbReference type="NCBI Taxonomy" id="196109"/>
    <lineage>
        <taxon>Eukaryota</taxon>
        <taxon>Fungi</taxon>
        <taxon>Dikarya</taxon>
        <taxon>Ascomycota</taxon>
        <taxon>Pezizomycotina</taxon>
        <taxon>Sordariomycetes</taxon>
        <taxon>Xylariomycetidae</taxon>
        <taxon>Xylariales</taxon>
        <taxon>Microdochiaceae</taxon>
        <taxon>Microdochium</taxon>
    </lineage>
</organism>
<proteinExistence type="predicted"/>
<evidence type="ECO:0000313" key="2">
    <source>
        <dbReference type="EMBL" id="KXJ95674.1"/>
    </source>
</evidence>
<feature type="compositionally biased region" description="Low complexity" evidence="1">
    <location>
        <begin position="292"/>
        <end position="308"/>
    </location>
</feature>
<keyword evidence="3" id="KW-1185">Reference proteome</keyword>
<dbReference type="OrthoDB" id="10651656at2759"/>
<accession>A0A136JEV7</accession>
<feature type="region of interest" description="Disordered" evidence="1">
    <location>
        <begin position="217"/>
        <end position="248"/>
    </location>
</feature>
<protein>
    <submittedName>
        <fullName evidence="2">Uncharacterized protein</fullName>
    </submittedName>
</protein>
<evidence type="ECO:0000313" key="3">
    <source>
        <dbReference type="Proteomes" id="UP000070501"/>
    </source>
</evidence>
<sequence length="493" mass="55727">MASSSDQAPISPVVASFPYQTFDFGGILNSRSIFQADKIPSTKQNFEAVLKSPLAPREWKIVTNAKNPTLRHFDATQHHLRGLHGPDLYRKLFDAFGLPEPDMMQKIVTYLADIHPMAYPQKGSLHKRVYRALKTIKARGAAKDWAPNADLRADELVVEALWALAIVGTTTGGFGVLAKALVDLLNETGLTWIMLPPDVQNVPDCWKSWARKIRAARASDVSPADNSRPPQSDGAPPVNTPPTSLPIEQDDDVIFEGSRHVRLQNSQDNNKQDPTIKGEPNSDSIETPVDQPLSASPAAPSDPDNSPFDSREDAAMNYYHLDTLDDVRDMHTQLYTPQLDMEDWIHPNMTTSDWLQAFEEFQAYTNARTIMSIKVAVVQTLMGPAITERVERAIRDMQRRGDVPVAVADRQHVRWSSQFRINHRLQQATDNLTRAVESAQHDVVELRAEHARKLEDMQKAHKAELEQKDRRQERKRRFDVEEFGQIAKRRRSE</sequence>
<feature type="region of interest" description="Disordered" evidence="1">
    <location>
        <begin position="456"/>
        <end position="478"/>
    </location>
</feature>
<evidence type="ECO:0000256" key="1">
    <source>
        <dbReference type="SAM" id="MobiDB-lite"/>
    </source>
</evidence>
<gene>
    <name evidence="2" type="ORF">Micbo1qcDRAFT_172001</name>
</gene>
<dbReference type="EMBL" id="KQ964246">
    <property type="protein sequence ID" value="KXJ95674.1"/>
    <property type="molecule type" value="Genomic_DNA"/>
</dbReference>
<reference evidence="3" key="1">
    <citation type="submission" date="2016-02" db="EMBL/GenBank/DDBJ databases">
        <title>Draft genome sequence of Microdochium bolleyi, a fungal endophyte of beachgrass.</title>
        <authorList>
            <consortium name="DOE Joint Genome Institute"/>
            <person name="David A.S."/>
            <person name="May G."/>
            <person name="Haridas S."/>
            <person name="Lim J."/>
            <person name="Wang M."/>
            <person name="Labutti K."/>
            <person name="Lipzen A."/>
            <person name="Barry K."/>
            <person name="Grigoriev I.V."/>
        </authorList>
    </citation>
    <scope>NUCLEOTIDE SEQUENCE [LARGE SCALE GENOMIC DNA]</scope>
    <source>
        <strain evidence="3">J235TASD1</strain>
    </source>
</reference>
<feature type="region of interest" description="Disordered" evidence="1">
    <location>
        <begin position="262"/>
        <end position="311"/>
    </location>
</feature>
<dbReference type="AlphaFoldDB" id="A0A136JEV7"/>
<dbReference type="Proteomes" id="UP000070501">
    <property type="component" value="Unassembled WGS sequence"/>
</dbReference>
<name>A0A136JEV7_9PEZI</name>
<dbReference type="InParanoid" id="A0A136JEV7"/>